<name>A0A0J6TF21_9HYPH</name>
<dbReference type="EMBL" id="LABZ01000022">
    <property type="protein sequence ID" value="KMO44293.1"/>
    <property type="molecule type" value="Genomic_DNA"/>
</dbReference>
<dbReference type="PATRIC" id="fig|1187852.3.peg.3155"/>
<evidence type="ECO:0000313" key="2">
    <source>
        <dbReference type="Proteomes" id="UP000036449"/>
    </source>
</evidence>
<dbReference type="AlphaFoldDB" id="A0A0J6TF21"/>
<sequence>MAVHGRRREAVGNDESRIVIPRHKLGVSRRVELAAEVGAALPEDGRLGSEGGGEAVVSKGA</sequence>
<organism evidence="1 2">
    <name type="scientific">Methylobacterium tarhaniae</name>
    <dbReference type="NCBI Taxonomy" id="1187852"/>
    <lineage>
        <taxon>Bacteria</taxon>
        <taxon>Pseudomonadati</taxon>
        <taxon>Pseudomonadota</taxon>
        <taxon>Alphaproteobacteria</taxon>
        <taxon>Hyphomicrobiales</taxon>
        <taxon>Methylobacteriaceae</taxon>
        <taxon>Methylobacterium</taxon>
    </lineage>
</organism>
<gene>
    <name evidence="1" type="ORF">VQ03_03905</name>
</gene>
<keyword evidence="2" id="KW-1185">Reference proteome</keyword>
<comment type="caution">
    <text evidence="1">The sequence shown here is derived from an EMBL/GenBank/DDBJ whole genome shotgun (WGS) entry which is preliminary data.</text>
</comment>
<proteinExistence type="predicted"/>
<protein>
    <submittedName>
        <fullName evidence="1">Uncharacterized protein</fullName>
    </submittedName>
</protein>
<reference evidence="1 2" key="1">
    <citation type="submission" date="2015-03" db="EMBL/GenBank/DDBJ databases">
        <title>Genome sequencing of Methylobacterium tarhaniae DSM 25844.</title>
        <authorList>
            <person name="Chaudhry V."/>
            <person name="Patil P.B."/>
        </authorList>
    </citation>
    <scope>NUCLEOTIDE SEQUENCE [LARGE SCALE GENOMIC DNA]</scope>
    <source>
        <strain evidence="1 2">DSM 25844</strain>
    </source>
</reference>
<evidence type="ECO:0000313" key="1">
    <source>
        <dbReference type="EMBL" id="KMO44293.1"/>
    </source>
</evidence>
<accession>A0A0J6TF21</accession>
<dbReference type="Proteomes" id="UP000036449">
    <property type="component" value="Unassembled WGS sequence"/>
</dbReference>